<feature type="domain" description="Major facilitator superfamily (MFS) profile" evidence="8">
    <location>
        <begin position="7"/>
        <end position="403"/>
    </location>
</feature>
<feature type="transmembrane region" description="Helical" evidence="7">
    <location>
        <begin position="257"/>
        <end position="276"/>
    </location>
</feature>
<evidence type="ECO:0000256" key="2">
    <source>
        <dbReference type="ARBA" id="ARBA00022475"/>
    </source>
</evidence>
<dbReference type="Proteomes" id="UP000249633">
    <property type="component" value="Unassembled WGS sequence"/>
</dbReference>
<dbReference type="EMBL" id="QFOD01000008">
    <property type="protein sequence ID" value="PZP32534.1"/>
    <property type="molecule type" value="Genomic_DNA"/>
</dbReference>
<name>A0A2W5DS11_9BURK</name>
<evidence type="ECO:0000259" key="8">
    <source>
        <dbReference type="PROSITE" id="PS50850"/>
    </source>
</evidence>
<feature type="transmembrane region" description="Helical" evidence="7">
    <location>
        <begin position="97"/>
        <end position="120"/>
    </location>
</feature>
<sequence length="420" mass="42801">MNKAWASIVVYYLCGVMAAAQLGKFAALAPLISQDLALGLAAMAALTSLLEVSGAVFGGVAGRLLPRLGLRRGLMLALACLGTGAVAAALARHAPLLAAARLVESVGYLITVVAAPVLIARTAPRAQQAAAMTLWSTFVPVGMALGAWAYAHAAELGSWRWAQALSVAAALVLMAGLWRAATPGAEQTTQTEPADPARPSSPQPPSSADAPRVHGVDPALWLLTLAFGLYAVTEVGLLALLPSLLVQSGAQLAGAGSWTAAAALANVPASALAAWLMRRQGTIAWALVLPLLVSGLLFPWAYQVDQMDTGLLPQAVVAVLINLISGVFASLVFALLPRFAADERQLSLASGRLTQCGASGALLGPPLMGALVQHWGWAAAGWASVGLALASAGLAWRVVRGGRMAGRSVAAGQDMGSAVS</sequence>
<keyword evidence="2" id="KW-1003">Cell membrane</keyword>
<dbReference type="InterPro" id="IPR050189">
    <property type="entry name" value="MFS_Efflux_Transporters"/>
</dbReference>
<feature type="transmembrane region" description="Helical" evidence="7">
    <location>
        <begin position="159"/>
        <end position="178"/>
    </location>
</feature>
<accession>A0A2W5DS11</accession>
<feature type="region of interest" description="Disordered" evidence="6">
    <location>
        <begin position="184"/>
        <end position="211"/>
    </location>
</feature>
<dbReference type="SUPFAM" id="SSF103473">
    <property type="entry name" value="MFS general substrate transporter"/>
    <property type="match status" value="1"/>
</dbReference>
<feature type="transmembrane region" description="Helical" evidence="7">
    <location>
        <begin position="132"/>
        <end position="153"/>
    </location>
</feature>
<dbReference type="PROSITE" id="PS50850">
    <property type="entry name" value="MFS"/>
    <property type="match status" value="1"/>
</dbReference>
<dbReference type="GO" id="GO:0005886">
    <property type="term" value="C:plasma membrane"/>
    <property type="evidence" value="ECO:0007669"/>
    <property type="project" value="UniProtKB-SubCell"/>
</dbReference>
<feature type="transmembrane region" description="Helical" evidence="7">
    <location>
        <begin position="36"/>
        <end position="61"/>
    </location>
</feature>
<comment type="caution">
    <text evidence="9">The sequence shown here is derived from an EMBL/GenBank/DDBJ whole genome shotgun (WGS) entry which is preliminary data.</text>
</comment>
<dbReference type="AlphaFoldDB" id="A0A2W5DS11"/>
<dbReference type="PANTHER" id="PTHR43124:SF3">
    <property type="entry name" value="CHLORAMPHENICOL EFFLUX PUMP RV0191"/>
    <property type="match status" value="1"/>
</dbReference>
<feature type="transmembrane region" description="Helical" evidence="7">
    <location>
        <begin position="356"/>
        <end position="375"/>
    </location>
</feature>
<reference evidence="9 10" key="1">
    <citation type="submission" date="2017-08" db="EMBL/GenBank/DDBJ databases">
        <title>Infants hospitalized years apart are colonized by the same room-sourced microbial strains.</title>
        <authorList>
            <person name="Brooks B."/>
            <person name="Olm M.R."/>
            <person name="Firek B.A."/>
            <person name="Baker R."/>
            <person name="Thomas B.C."/>
            <person name="Morowitz M.J."/>
            <person name="Banfield J.F."/>
        </authorList>
    </citation>
    <scope>NUCLEOTIDE SEQUENCE [LARGE SCALE GENOMIC DNA]</scope>
    <source>
        <strain evidence="9">S2_012_000_R2_81</strain>
    </source>
</reference>
<feature type="transmembrane region" description="Helical" evidence="7">
    <location>
        <begin position="283"/>
        <end position="302"/>
    </location>
</feature>
<dbReference type="Pfam" id="PF07690">
    <property type="entry name" value="MFS_1"/>
    <property type="match status" value="1"/>
</dbReference>
<dbReference type="Gene3D" id="1.20.1250.20">
    <property type="entry name" value="MFS general substrate transporter like domains"/>
    <property type="match status" value="2"/>
</dbReference>
<evidence type="ECO:0000256" key="1">
    <source>
        <dbReference type="ARBA" id="ARBA00004651"/>
    </source>
</evidence>
<dbReference type="InterPro" id="IPR036259">
    <property type="entry name" value="MFS_trans_sf"/>
</dbReference>
<evidence type="ECO:0000256" key="3">
    <source>
        <dbReference type="ARBA" id="ARBA00022692"/>
    </source>
</evidence>
<feature type="transmembrane region" description="Helical" evidence="7">
    <location>
        <begin position="73"/>
        <end position="91"/>
    </location>
</feature>
<evidence type="ECO:0000256" key="4">
    <source>
        <dbReference type="ARBA" id="ARBA00022989"/>
    </source>
</evidence>
<keyword evidence="5 7" id="KW-0472">Membrane</keyword>
<evidence type="ECO:0000256" key="6">
    <source>
        <dbReference type="SAM" id="MobiDB-lite"/>
    </source>
</evidence>
<feature type="transmembrane region" description="Helical" evidence="7">
    <location>
        <begin position="381"/>
        <end position="399"/>
    </location>
</feature>
<feature type="transmembrane region" description="Helical" evidence="7">
    <location>
        <begin position="220"/>
        <end position="245"/>
    </location>
</feature>
<dbReference type="GO" id="GO:0022857">
    <property type="term" value="F:transmembrane transporter activity"/>
    <property type="evidence" value="ECO:0007669"/>
    <property type="project" value="InterPro"/>
</dbReference>
<evidence type="ECO:0000256" key="5">
    <source>
        <dbReference type="ARBA" id="ARBA00023136"/>
    </source>
</evidence>
<keyword evidence="4 7" id="KW-1133">Transmembrane helix</keyword>
<feature type="transmembrane region" description="Helical" evidence="7">
    <location>
        <begin position="314"/>
        <end position="336"/>
    </location>
</feature>
<dbReference type="PANTHER" id="PTHR43124">
    <property type="entry name" value="PURINE EFFLUX PUMP PBUE"/>
    <property type="match status" value="1"/>
</dbReference>
<dbReference type="InterPro" id="IPR020846">
    <property type="entry name" value="MFS_dom"/>
</dbReference>
<comment type="subcellular location">
    <subcellularLocation>
        <location evidence="1">Cell membrane</location>
        <topology evidence="1">Multi-pass membrane protein</topology>
    </subcellularLocation>
</comment>
<organism evidence="9 10">
    <name type="scientific">Roseateles depolymerans</name>
    <dbReference type="NCBI Taxonomy" id="76731"/>
    <lineage>
        <taxon>Bacteria</taxon>
        <taxon>Pseudomonadati</taxon>
        <taxon>Pseudomonadota</taxon>
        <taxon>Betaproteobacteria</taxon>
        <taxon>Burkholderiales</taxon>
        <taxon>Sphaerotilaceae</taxon>
        <taxon>Roseateles</taxon>
    </lineage>
</organism>
<protein>
    <recommendedName>
        <fullName evidence="8">Major facilitator superfamily (MFS) profile domain-containing protein</fullName>
    </recommendedName>
</protein>
<gene>
    <name evidence="9" type="ORF">DI603_10930</name>
</gene>
<evidence type="ECO:0000256" key="7">
    <source>
        <dbReference type="SAM" id="Phobius"/>
    </source>
</evidence>
<dbReference type="CDD" id="cd06174">
    <property type="entry name" value="MFS"/>
    <property type="match status" value="1"/>
</dbReference>
<dbReference type="InterPro" id="IPR011701">
    <property type="entry name" value="MFS"/>
</dbReference>
<keyword evidence="3 7" id="KW-0812">Transmembrane</keyword>
<evidence type="ECO:0000313" key="10">
    <source>
        <dbReference type="Proteomes" id="UP000249633"/>
    </source>
</evidence>
<evidence type="ECO:0000313" key="9">
    <source>
        <dbReference type="EMBL" id="PZP32534.1"/>
    </source>
</evidence>
<proteinExistence type="predicted"/>